<reference evidence="12" key="2">
    <citation type="submission" date="2021-02" db="EMBL/GenBank/DDBJ databases">
        <title>Infant gut strain persistence is associated with maternal origin, phylogeny, and functional potential including surface adhesion and iron acquisition.</title>
        <authorList>
            <person name="Lou Y.C."/>
        </authorList>
    </citation>
    <scope>NUCLEOTIDE SEQUENCE</scope>
    <source>
        <strain evidence="12">L3_108_103G1_dasL3_108_103G1_concoct_2</strain>
    </source>
</reference>
<name>A0A415PHU3_9FIRM</name>
<dbReference type="Pfam" id="PF02870">
    <property type="entry name" value="Methyltransf_1N"/>
    <property type="match status" value="1"/>
</dbReference>
<keyword evidence="7 9" id="KW-0234">DNA repair</keyword>
<evidence type="ECO:0000256" key="1">
    <source>
        <dbReference type="ARBA" id="ARBA00001286"/>
    </source>
</evidence>
<feature type="domain" description="Methylated-DNA-[protein]-cysteine S-methyltransferase DNA binding" evidence="10">
    <location>
        <begin position="70"/>
        <end position="149"/>
    </location>
</feature>
<dbReference type="GO" id="GO:0006307">
    <property type="term" value="P:DNA alkylation repair"/>
    <property type="evidence" value="ECO:0007669"/>
    <property type="project" value="UniProtKB-UniRule"/>
</dbReference>
<dbReference type="EMBL" id="JAGZMZ010000019">
    <property type="protein sequence ID" value="MBS4884622.1"/>
    <property type="molecule type" value="Genomic_DNA"/>
</dbReference>
<comment type="subcellular location">
    <subcellularLocation>
        <location evidence="9">Cytoplasm</location>
    </subcellularLocation>
</comment>
<dbReference type="PANTHER" id="PTHR10815">
    <property type="entry name" value="METHYLATED-DNA--PROTEIN-CYSTEINE METHYLTRANSFERASE"/>
    <property type="match status" value="1"/>
</dbReference>
<comment type="miscellaneous">
    <text evidence="9">This enzyme catalyzes only one turnover and therefore is not strictly catalytic. According to one definition, an enzyme is a biocatalyst that acts repeatedly and over many reaction cycles.</text>
</comment>
<keyword evidence="3 9" id="KW-0963">Cytoplasm</keyword>
<dbReference type="CDD" id="cd06445">
    <property type="entry name" value="ATase"/>
    <property type="match status" value="1"/>
</dbReference>
<dbReference type="InterPro" id="IPR008332">
    <property type="entry name" value="MethylG_MeTrfase_N"/>
</dbReference>
<dbReference type="GO" id="GO:0032259">
    <property type="term" value="P:methylation"/>
    <property type="evidence" value="ECO:0007669"/>
    <property type="project" value="UniProtKB-KW"/>
</dbReference>
<dbReference type="GeneID" id="92794352"/>
<dbReference type="SUPFAM" id="SSF46767">
    <property type="entry name" value="Methylated DNA-protein cysteine methyltransferase, C-terminal domain"/>
    <property type="match status" value="1"/>
</dbReference>
<comment type="catalytic activity">
    <reaction evidence="8 9">
        <text>a 6-O-methyl-2'-deoxyguanosine in DNA + L-cysteinyl-[protein] = S-methyl-L-cysteinyl-[protein] + a 2'-deoxyguanosine in DNA</text>
        <dbReference type="Rhea" id="RHEA:24000"/>
        <dbReference type="Rhea" id="RHEA-COMP:10131"/>
        <dbReference type="Rhea" id="RHEA-COMP:10132"/>
        <dbReference type="Rhea" id="RHEA-COMP:11367"/>
        <dbReference type="Rhea" id="RHEA-COMP:11368"/>
        <dbReference type="ChEBI" id="CHEBI:29950"/>
        <dbReference type="ChEBI" id="CHEBI:82612"/>
        <dbReference type="ChEBI" id="CHEBI:85445"/>
        <dbReference type="ChEBI" id="CHEBI:85448"/>
        <dbReference type="EC" id="2.1.1.63"/>
    </reaction>
</comment>
<dbReference type="PROSITE" id="PS00374">
    <property type="entry name" value="MGMT"/>
    <property type="match status" value="1"/>
</dbReference>
<feature type="domain" description="Methylguanine DNA methyltransferase ribonuclease-like" evidence="11">
    <location>
        <begin position="4"/>
        <end position="64"/>
    </location>
</feature>
<dbReference type="InterPro" id="IPR036631">
    <property type="entry name" value="MGMT_N_sf"/>
</dbReference>
<dbReference type="EC" id="2.1.1.63" evidence="9"/>
<dbReference type="InterPro" id="IPR023546">
    <property type="entry name" value="MGMT"/>
</dbReference>
<evidence type="ECO:0000313" key="12">
    <source>
        <dbReference type="EMBL" id="MBS4884622.1"/>
    </source>
</evidence>
<organism evidence="13 14">
    <name type="scientific">Amedibacillus dolichus</name>
    <dbReference type="NCBI Taxonomy" id="31971"/>
    <lineage>
        <taxon>Bacteria</taxon>
        <taxon>Bacillati</taxon>
        <taxon>Bacillota</taxon>
        <taxon>Erysipelotrichia</taxon>
        <taxon>Erysipelotrichales</taxon>
        <taxon>Erysipelotrichaceae</taxon>
        <taxon>Amedibacillus</taxon>
    </lineage>
</organism>
<dbReference type="Gene3D" id="1.10.10.10">
    <property type="entry name" value="Winged helix-like DNA-binding domain superfamily/Winged helix DNA-binding domain"/>
    <property type="match status" value="1"/>
</dbReference>
<dbReference type="HAMAP" id="MF_00772">
    <property type="entry name" value="OGT"/>
    <property type="match status" value="1"/>
</dbReference>
<comment type="function">
    <text evidence="9">Involved in the cellular defense against the biological effects of O6-methylguanine (O6-MeG) and O4-methylthymine (O4-MeT) in DNA. Repairs the methylated nucleobase in DNA by stoichiometrically transferring the methyl group to a cysteine residue in the enzyme. This is a suicide reaction: the enzyme is irreversibly inactivated.</text>
</comment>
<accession>A0A415PHU3</accession>
<dbReference type="FunFam" id="1.10.10.10:FF:000214">
    <property type="entry name" value="Methylated-DNA--protein-cysteine methyltransferase"/>
    <property type="match status" value="1"/>
</dbReference>
<evidence type="ECO:0000256" key="9">
    <source>
        <dbReference type="HAMAP-Rule" id="MF_00772"/>
    </source>
</evidence>
<dbReference type="Pfam" id="PF01035">
    <property type="entry name" value="DNA_binding_1"/>
    <property type="match status" value="1"/>
</dbReference>
<evidence type="ECO:0000259" key="11">
    <source>
        <dbReference type="Pfam" id="PF02870"/>
    </source>
</evidence>
<comment type="caution">
    <text evidence="13">The sequence shown here is derived from an EMBL/GenBank/DDBJ whole genome shotgun (WGS) entry which is preliminary data.</text>
</comment>
<reference evidence="13 14" key="1">
    <citation type="submission" date="2018-08" db="EMBL/GenBank/DDBJ databases">
        <title>A genome reference for cultivated species of the human gut microbiota.</title>
        <authorList>
            <person name="Zou Y."/>
            <person name="Xue W."/>
            <person name="Luo G."/>
        </authorList>
    </citation>
    <scope>NUCLEOTIDE SEQUENCE [LARGE SCALE GENOMIC DNA]</scope>
    <source>
        <strain evidence="13 14">AF35-6BH</strain>
    </source>
</reference>
<dbReference type="PANTHER" id="PTHR10815:SF5">
    <property type="entry name" value="METHYLATED-DNA--PROTEIN-CYSTEINE METHYLTRANSFERASE"/>
    <property type="match status" value="1"/>
</dbReference>
<evidence type="ECO:0000313" key="13">
    <source>
        <dbReference type="EMBL" id="RHM12267.1"/>
    </source>
</evidence>
<comment type="catalytic activity">
    <reaction evidence="1 9">
        <text>a 4-O-methyl-thymidine in DNA + L-cysteinyl-[protein] = a thymidine in DNA + S-methyl-L-cysteinyl-[protein]</text>
        <dbReference type="Rhea" id="RHEA:53428"/>
        <dbReference type="Rhea" id="RHEA-COMP:10131"/>
        <dbReference type="Rhea" id="RHEA-COMP:10132"/>
        <dbReference type="Rhea" id="RHEA-COMP:13555"/>
        <dbReference type="Rhea" id="RHEA-COMP:13556"/>
        <dbReference type="ChEBI" id="CHEBI:29950"/>
        <dbReference type="ChEBI" id="CHEBI:82612"/>
        <dbReference type="ChEBI" id="CHEBI:137386"/>
        <dbReference type="ChEBI" id="CHEBI:137387"/>
        <dbReference type="EC" id="2.1.1.63"/>
    </reaction>
</comment>
<evidence type="ECO:0000256" key="7">
    <source>
        <dbReference type="ARBA" id="ARBA00023204"/>
    </source>
</evidence>
<keyword evidence="6 9" id="KW-0227">DNA damage</keyword>
<evidence type="ECO:0000256" key="5">
    <source>
        <dbReference type="ARBA" id="ARBA00022679"/>
    </source>
</evidence>
<dbReference type="InterPro" id="IPR036217">
    <property type="entry name" value="MethylDNA_cys_MeTrfase_DNAb"/>
</dbReference>
<protein>
    <recommendedName>
        <fullName evidence="9">Methylated-DNA--protein-cysteine methyltransferase</fullName>
        <ecNumber evidence="9">2.1.1.63</ecNumber>
    </recommendedName>
    <alternativeName>
        <fullName evidence="9">6-O-methylguanine-DNA methyltransferase</fullName>
        <shortName evidence="9">MGMT</shortName>
    </alternativeName>
    <alternativeName>
        <fullName evidence="9">O-6-methylguanine-DNA-alkyltransferase</fullName>
    </alternativeName>
</protein>
<keyword evidence="14" id="KW-1185">Reference proteome</keyword>
<dbReference type="InterPro" id="IPR036388">
    <property type="entry name" value="WH-like_DNA-bd_sf"/>
</dbReference>
<evidence type="ECO:0000256" key="3">
    <source>
        <dbReference type="ARBA" id="ARBA00022490"/>
    </source>
</evidence>
<dbReference type="SUPFAM" id="SSF53155">
    <property type="entry name" value="Methylated DNA-protein cysteine methyltransferase domain"/>
    <property type="match status" value="1"/>
</dbReference>
<dbReference type="RefSeq" id="WP_004800955.1">
    <property type="nucleotide sequence ID" value="NZ_CABKNA010000001.1"/>
</dbReference>
<keyword evidence="5 9" id="KW-0808">Transferase</keyword>
<sequence length="152" mass="17342">MQDYQEYYQTPLGLVQICAKDSGITKIAFADAANKQRPNVWTTQCIRQLQEYFDGLRKEFTLPLVLEGTAFQKKVWTALCKIPYGETRSYQDIARMIDQPKACRAVGMANNRNPIVIVIPCHRVIGKNKTLVGYGGGLKRKEYLLKLEKNVK</sequence>
<evidence type="ECO:0000259" key="10">
    <source>
        <dbReference type="Pfam" id="PF01035"/>
    </source>
</evidence>
<dbReference type="Proteomes" id="UP000753219">
    <property type="component" value="Unassembled WGS sequence"/>
</dbReference>
<proteinExistence type="inferred from homology"/>
<evidence type="ECO:0000256" key="6">
    <source>
        <dbReference type="ARBA" id="ARBA00022763"/>
    </source>
</evidence>
<dbReference type="GO" id="GO:0003908">
    <property type="term" value="F:methylated-DNA-[protein]-cysteine S-methyltransferase activity"/>
    <property type="evidence" value="ECO:0007669"/>
    <property type="project" value="UniProtKB-UniRule"/>
</dbReference>
<dbReference type="OrthoDB" id="9783680at2"/>
<comment type="similarity">
    <text evidence="2 9">Belongs to the MGMT family.</text>
</comment>
<dbReference type="InterPro" id="IPR014048">
    <property type="entry name" value="MethylDNA_cys_MeTrfase_DNA-bd"/>
</dbReference>
<dbReference type="EMBL" id="QRPK01000017">
    <property type="protein sequence ID" value="RHM12267.1"/>
    <property type="molecule type" value="Genomic_DNA"/>
</dbReference>
<evidence type="ECO:0000256" key="4">
    <source>
        <dbReference type="ARBA" id="ARBA00022603"/>
    </source>
</evidence>
<dbReference type="AlphaFoldDB" id="A0A415PHU3"/>
<dbReference type="InterPro" id="IPR001497">
    <property type="entry name" value="MethylDNA_cys_MeTrfase_AS"/>
</dbReference>
<feature type="active site" description="Nucleophile; methyl group acceptor" evidence="9">
    <location>
        <position position="121"/>
    </location>
</feature>
<dbReference type="Gene3D" id="3.30.160.70">
    <property type="entry name" value="Methylated DNA-protein cysteine methyltransferase domain"/>
    <property type="match status" value="1"/>
</dbReference>
<dbReference type="NCBIfam" id="TIGR00589">
    <property type="entry name" value="ogt"/>
    <property type="match status" value="1"/>
</dbReference>
<keyword evidence="4 9" id="KW-0489">Methyltransferase</keyword>
<gene>
    <name evidence="13" type="ORF">DWZ83_04850</name>
    <name evidence="12" type="ORF">KHZ85_07635</name>
</gene>
<evidence type="ECO:0000256" key="2">
    <source>
        <dbReference type="ARBA" id="ARBA00008711"/>
    </source>
</evidence>
<evidence type="ECO:0000256" key="8">
    <source>
        <dbReference type="ARBA" id="ARBA00049348"/>
    </source>
</evidence>
<evidence type="ECO:0000313" key="14">
    <source>
        <dbReference type="Proteomes" id="UP000284868"/>
    </source>
</evidence>
<dbReference type="GO" id="GO:0005737">
    <property type="term" value="C:cytoplasm"/>
    <property type="evidence" value="ECO:0007669"/>
    <property type="project" value="UniProtKB-SubCell"/>
</dbReference>
<dbReference type="Proteomes" id="UP000284868">
    <property type="component" value="Unassembled WGS sequence"/>
</dbReference>